<dbReference type="EMBL" id="CAJOBA010007464">
    <property type="protein sequence ID" value="CAF3803014.1"/>
    <property type="molecule type" value="Genomic_DNA"/>
</dbReference>
<name>A0A8S2JDQ6_9BILA</name>
<proteinExistence type="predicted"/>
<dbReference type="PANTHER" id="PTHR46579:SF1">
    <property type="entry name" value="F5_8 TYPE C DOMAIN-CONTAINING PROTEIN"/>
    <property type="match status" value="1"/>
</dbReference>
<comment type="caution">
    <text evidence="3">The sequence shown here is derived from an EMBL/GenBank/DDBJ whole genome shotgun (WGS) entry which is preliminary data.</text>
</comment>
<feature type="region of interest" description="Disordered" evidence="1">
    <location>
        <begin position="76"/>
        <end position="113"/>
    </location>
</feature>
<organism evidence="3 4">
    <name type="scientific">Didymodactylos carnosus</name>
    <dbReference type="NCBI Taxonomy" id="1234261"/>
    <lineage>
        <taxon>Eukaryota</taxon>
        <taxon>Metazoa</taxon>
        <taxon>Spiralia</taxon>
        <taxon>Gnathifera</taxon>
        <taxon>Rotifera</taxon>
        <taxon>Eurotatoria</taxon>
        <taxon>Bdelloidea</taxon>
        <taxon>Philodinida</taxon>
        <taxon>Philodinidae</taxon>
        <taxon>Didymodactylos</taxon>
    </lineage>
</organism>
<dbReference type="EMBL" id="CAJNOK010007450">
    <property type="protein sequence ID" value="CAF1034606.1"/>
    <property type="molecule type" value="Genomic_DNA"/>
</dbReference>
<reference evidence="3" key="1">
    <citation type="submission" date="2021-02" db="EMBL/GenBank/DDBJ databases">
        <authorList>
            <person name="Nowell W R."/>
        </authorList>
    </citation>
    <scope>NUCLEOTIDE SEQUENCE</scope>
</reference>
<dbReference type="Proteomes" id="UP000682733">
    <property type="component" value="Unassembled WGS sequence"/>
</dbReference>
<dbReference type="AlphaFoldDB" id="A0A8S2JDQ6"/>
<evidence type="ECO:0000256" key="1">
    <source>
        <dbReference type="SAM" id="MobiDB-lite"/>
    </source>
</evidence>
<evidence type="ECO:0000313" key="4">
    <source>
        <dbReference type="Proteomes" id="UP000682733"/>
    </source>
</evidence>
<dbReference type="Proteomes" id="UP000677228">
    <property type="component" value="Unassembled WGS sequence"/>
</dbReference>
<evidence type="ECO:0000313" key="2">
    <source>
        <dbReference type="EMBL" id="CAF1034606.1"/>
    </source>
</evidence>
<sequence>MIKSKTVSRMEKWRRRKDQAANLKLHSLFSRIMENTITSCSTANTIVPTVTTRLEVQFEPSTEDSTENEYDGAKQHFGFESENDTSNNLISGDDTEEEDEIPSHQDPLQSKPIKNETIELASMIVIYQARHKISNTAVDDLCKLMRLVGVENCPRNYKHIKRLLENKSIQKTTITCSTLVLCPNCSTICATKTKCDNTKCDRKQEFDEAPPTFIKFPLKQQISDILVREQFVEFPTLTTITGNIMTDIKHGSKYQEIVTEQNGKPFLSLLLNYDGISMSNSSDTSVWIFSMVINEIKRTRRYKIENIITGGIWPGPNKPKKKQMETIVLSLIEDLCELEQGMNYFVRANEGRQMELKCFVIAGCCDKPAQSLLQNLNEHNGFFGCGETKWTANGNGTVRIYPLPPANKPQPAVRTNTTYDKCMLAIEEQDQRKNHIRSKKQQEAERNQREGWLGPCHFRNLKYFDVGMSFLSDSLHNVYRGVGRILLNLWLLAKYKHEEWSVYLHINDIDSLLACYKFPTNSTRVPRSLLKLHRYKANEIRNIILIGFYAFKSFLKKRYYDHFLLLVIGLHLAESTEVDRTDVPIIKSLFFEFLQLFPKLYNNRQNVQVVHSVSHIAQSIGLFSSLCQYSTFNFESVLGMITSSINSTRRHAQEIINKLTLIKLSSMETENFENKHYKQFVNYLQVSRKYIRLIEDEENYQTERVQSKTKLHLNDDQKRYLVASINDEQFQTFDKITINFIHYSTMNYCAEKTFNDACILYLSNNELFVGFIIRIIQTIKSNQSFIQIQRVNLTDQIKTT</sequence>
<gene>
    <name evidence="2" type="ORF">OVA965_LOCUS16167</name>
    <name evidence="3" type="ORF">TMI583_LOCUS16180</name>
</gene>
<protein>
    <submittedName>
        <fullName evidence="3">Uncharacterized protein</fullName>
    </submittedName>
</protein>
<evidence type="ECO:0000313" key="3">
    <source>
        <dbReference type="EMBL" id="CAF3803014.1"/>
    </source>
</evidence>
<dbReference type="PANTHER" id="PTHR46579">
    <property type="entry name" value="F5/8 TYPE C DOMAIN-CONTAINING PROTEIN-RELATED"/>
    <property type="match status" value="1"/>
</dbReference>
<accession>A0A8S2JDQ6</accession>